<organism evidence="1 2">
    <name type="scientific">Methyloceanibacter stevinii</name>
    <dbReference type="NCBI Taxonomy" id="1774970"/>
    <lineage>
        <taxon>Bacteria</taxon>
        <taxon>Pseudomonadati</taxon>
        <taxon>Pseudomonadota</taxon>
        <taxon>Alphaproteobacteria</taxon>
        <taxon>Hyphomicrobiales</taxon>
        <taxon>Hyphomicrobiaceae</taxon>
        <taxon>Methyloceanibacter</taxon>
    </lineage>
</organism>
<dbReference type="Proteomes" id="UP000094172">
    <property type="component" value="Unassembled WGS sequence"/>
</dbReference>
<keyword evidence="2" id="KW-1185">Reference proteome</keyword>
<sequence>MQRVKNLESKYSTLQDVDLTDTGPTQDELAKTYVSGDFGMNARFSFRMETPLKALKQWLHRLLVQ</sequence>
<evidence type="ECO:0000313" key="1">
    <source>
        <dbReference type="EMBL" id="ODR95193.1"/>
    </source>
</evidence>
<gene>
    <name evidence="1" type="ORF">AUC70_05660</name>
</gene>
<name>A0A1E3VNT4_9HYPH</name>
<dbReference type="AlphaFoldDB" id="A0A1E3VNT4"/>
<accession>A0A1E3VNT4</accession>
<evidence type="ECO:0000313" key="2">
    <source>
        <dbReference type="Proteomes" id="UP000094172"/>
    </source>
</evidence>
<proteinExistence type="predicted"/>
<protein>
    <submittedName>
        <fullName evidence="1">Uncharacterized protein</fullName>
    </submittedName>
</protein>
<reference evidence="1 2" key="1">
    <citation type="journal article" date="2016" name="Environ. Microbiol.">
        <title>New Methyloceanibacter diversity from North Sea sediments includes methanotroph containing solely the soluble methane monooxygenase.</title>
        <authorList>
            <person name="Vekeman B."/>
            <person name="Kerckhof F.M."/>
            <person name="Cremers G."/>
            <person name="de Vos P."/>
            <person name="Vandamme P."/>
            <person name="Boon N."/>
            <person name="Op den Camp H.J."/>
            <person name="Heylen K."/>
        </authorList>
    </citation>
    <scope>NUCLEOTIDE SEQUENCE [LARGE SCALE GENOMIC DNA]</scope>
    <source>
        <strain evidence="1 2">R-67176</strain>
    </source>
</reference>
<dbReference type="EMBL" id="LPWE01000011">
    <property type="protein sequence ID" value="ODR95193.1"/>
    <property type="molecule type" value="Genomic_DNA"/>
</dbReference>
<comment type="caution">
    <text evidence="1">The sequence shown here is derived from an EMBL/GenBank/DDBJ whole genome shotgun (WGS) entry which is preliminary data.</text>
</comment>